<evidence type="ECO:0000313" key="2">
    <source>
        <dbReference type="Proteomes" id="UP000069272"/>
    </source>
</evidence>
<reference evidence="1" key="2">
    <citation type="submission" date="2022-08" db="UniProtKB">
        <authorList>
            <consortium name="EnsemblMetazoa"/>
        </authorList>
    </citation>
    <scope>IDENTIFICATION</scope>
    <source>
        <strain evidence="1">STECLA/ALBI9_A</strain>
    </source>
</reference>
<dbReference type="VEuPathDB" id="VectorBase:AALB014215"/>
<proteinExistence type="predicted"/>
<name>A0A182FX36_ANOAL</name>
<reference evidence="1 2" key="1">
    <citation type="journal article" date="2017" name="G3 (Bethesda)">
        <title>The Physical Genome Mapping of Anopheles albimanus Corrected Scaffold Misassemblies and Identified Interarm Rearrangements in Genus Anopheles.</title>
        <authorList>
            <person name="Artemov G.N."/>
            <person name="Peery A.N."/>
            <person name="Jiang X."/>
            <person name="Tu Z."/>
            <person name="Stegniy V.N."/>
            <person name="Sharakhova M.V."/>
            <person name="Sharakhov I.V."/>
        </authorList>
    </citation>
    <scope>NUCLEOTIDE SEQUENCE [LARGE SCALE GENOMIC DNA]</scope>
    <source>
        <strain evidence="1 2">ALBI9_A</strain>
    </source>
</reference>
<dbReference type="EnsemblMetazoa" id="AALB014215-RA">
    <property type="protein sequence ID" value="AALB014215-PA"/>
    <property type="gene ID" value="AALB014215"/>
</dbReference>
<protein>
    <submittedName>
        <fullName evidence="1">Uncharacterized protein</fullName>
    </submittedName>
</protein>
<dbReference type="Proteomes" id="UP000069272">
    <property type="component" value="Chromosome 2R"/>
</dbReference>
<sequence length="12" mass="1395">MCVCIERDQKLG</sequence>
<organism evidence="1 2">
    <name type="scientific">Anopheles albimanus</name>
    <name type="common">New world malaria mosquito</name>
    <dbReference type="NCBI Taxonomy" id="7167"/>
    <lineage>
        <taxon>Eukaryota</taxon>
        <taxon>Metazoa</taxon>
        <taxon>Ecdysozoa</taxon>
        <taxon>Arthropoda</taxon>
        <taxon>Hexapoda</taxon>
        <taxon>Insecta</taxon>
        <taxon>Pterygota</taxon>
        <taxon>Neoptera</taxon>
        <taxon>Endopterygota</taxon>
        <taxon>Diptera</taxon>
        <taxon>Nematocera</taxon>
        <taxon>Culicoidea</taxon>
        <taxon>Culicidae</taxon>
        <taxon>Anophelinae</taxon>
        <taxon>Anopheles</taxon>
    </lineage>
</organism>
<evidence type="ECO:0000313" key="1">
    <source>
        <dbReference type="EnsemblMetazoa" id="AALB014215-PA"/>
    </source>
</evidence>
<keyword evidence="2" id="KW-1185">Reference proteome</keyword>
<accession>A0A182FX36</accession>